<keyword evidence="2" id="KW-1185">Reference proteome</keyword>
<organism evidence="1 2">
    <name type="scientific">Truncatella angustata</name>
    <dbReference type="NCBI Taxonomy" id="152316"/>
    <lineage>
        <taxon>Eukaryota</taxon>
        <taxon>Fungi</taxon>
        <taxon>Dikarya</taxon>
        <taxon>Ascomycota</taxon>
        <taxon>Pezizomycotina</taxon>
        <taxon>Sordariomycetes</taxon>
        <taxon>Xylariomycetidae</taxon>
        <taxon>Amphisphaeriales</taxon>
        <taxon>Sporocadaceae</taxon>
        <taxon>Truncatella</taxon>
    </lineage>
</organism>
<name>A0A9P8UPC7_9PEZI</name>
<dbReference type="AlphaFoldDB" id="A0A9P8UPC7"/>
<dbReference type="RefSeq" id="XP_045960125.1">
    <property type="nucleotide sequence ID" value="XM_046099914.1"/>
</dbReference>
<proteinExistence type="predicted"/>
<protein>
    <recommendedName>
        <fullName evidence="3">F-box domain-containing protein</fullName>
    </recommendedName>
</protein>
<reference evidence="1" key="1">
    <citation type="journal article" date="2021" name="Nat. Commun.">
        <title>Genetic determinants of endophytism in the Arabidopsis root mycobiome.</title>
        <authorList>
            <person name="Mesny F."/>
            <person name="Miyauchi S."/>
            <person name="Thiergart T."/>
            <person name="Pickel B."/>
            <person name="Atanasova L."/>
            <person name="Karlsson M."/>
            <person name="Huettel B."/>
            <person name="Barry K.W."/>
            <person name="Haridas S."/>
            <person name="Chen C."/>
            <person name="Bauer D."/>
            <person name="Andreopoulos W."/>
            <person name="Pangilinan J."/>
            <person name="LaButti K."/>
            <person name="Riley R."/>
            <person name="Lipzen A."/>
            <person name="Clum A."/>
            <person name="Drula E."/>
            <person name="Henrissat B."/>
            <person name="Kohler A."/>
            <person name="Grigoriev I.V."/>
            <person name="Martin F.M."/>
            <person name="Hacquard S."/>
        </authorList>
    </citation>
    <scope>NUCLEOTIDE SEQUENCE</scope>
    <source>
        <strain evidence="1">MPI-SDFR-AT-0073</strain>
    </source>
</reference>
<dbReference type="GeneID" id="70128806"/>
<evidence type="ECO:0008006" key="3">
    <source>
        <dbReference type="Google" id="ProtNLM"/>
    </source>
</evidence>
<accession>A0A9P8UPC7</accession>
<evidence type="ECO:0000313" key="1">
    <source>
        <dbReference type="EMBL" id="KAH6655860.1"/>
    </source>
</evidence>
<sequence>MALITMFPNEILCSIQEKLSTPLDLINFASLCKGFRRKFYGVQLFKGDIVIYKRHIEGQGEEATIITLLLRVAIYCEDLDLVNTGINVYASNFPEAFWGKFGPKMIGPIDCAAIDGRLSVVQQFAELPALRPRDLYFDSFLAKLQLWNYPMLTDEDGWKSHPLQDALFNAIRFGKKEEVALYLAQIDGGFWLHPYFLREAAKNGMPRLLSLLLSNDKIDQTGKAQRLLDALPGCERLDRRGTAYQVIEVLVAAGARFDGMRPLVTVVFGPIAEAFTSIRTSCPSNAIAIARYQLDHGGLDVGDLQVALKRAAASDWCLEFTKALYPEALPRVANPEVLKSSLLDSAIEGSLGGHTCSYLLMNGCTPTFAQWKLALRVSNLIIIDFWMEHTPEAHQDLNKRDIRYNGLNGITALDWALMSLEWLPGRVGNVRQFCAVLRLVYHGADVSKVPGIACRNFFRCLDGHMELNLELRKAVEVMNGSTALVIDSAPELCTGRGTNEGLLKQIAILCKLLSNSAFNPPSSTFINCDYRNYWRYSAY</sequence>
<gene>
    <name evidence="1" type="ORF">BKA67DRAFT_534765</name>
</gene>
<dbReference type="EMBL" id="JAGPXC010000003">
    <property type="protein sequence ID" value="KAH6655860.1"/>
    <property type="molecule type" value="Genomic_DNA"/>
</dbReference>
<dbReference type="Proteomes" id="UP000758603">
    <property type="component" value="Unassembled WGS sequence"/>
</dbReference>
<evidence type="ECO:0000313" key="2">
    <source>
        <dbReference type="Proteomes" id="UP000758603"/>
    </source>
</evidence>
<comment type="caution">
    <text evidence="1">The sequence shown here is derived from an EMBL/GenBank/DDBJ whole genome shotgun (WGS) entry which is preliminary data.</text>
</comment>